<keyword evidence="1" id="KW-0812">Transmembrane</keyword>
<dbReference type="PANTHER" id="PTHR31272:SF4">
    <property type="entry name" value="CYTOCHROME C-TYPE BIOGENESIS PROTEIN HI_1454-RELATED"/>
    <property type="match status" value="1"/>
</dbReference>
<feature type="transmembrane region" description="Helical" evidence="1">
    <location>
        <begin position="51"/>
        <end position="72"/>
    </location>
</feature>
<dbReference type="EMBL" id="BONY01000017">
    <property type="protein sequence ID" value="GIH05249.1"/>
    <property type="molecule type" value="Genomic_DNA"/>
</dbReference>
<name>A0A8J3Q787_9ACTN</name>
<feature type="transmembrane region" description="Helical" evidence="1">
    <location>
        <begin position="84"/>
        <end position="104"/>
    </location>
</feature>
<keyword evidence="1" id="KW-0472">Membrane</keyword>
<dbReference type="Proteomes" id="UP000612899">
    <property type="component" value="Unassembled WGS sequence"/>
</dbReference>
<feature type="transmembrane region" description="Helical" evidence="1">
    <location>
        <begin position="202"/>
        <end position="223"/>
    </location>
</feature>
<keyword evidence="1" id="KW-1133">Transmembrane helix</keyword>
<protein>
    <recommendedName>
        <fullName evidence="4">Cytochrome c biogenesis protein CcdA</fullName>
    </recommendedName>
</protein>
<evidence type="ECO:0000313" key="3">
    <source>
        <dbReference type="Proteomes" id="UP000612899"/>
    </source>
</evidence>
<feature type="transmembrane region" description="Helical" evidence="1">
    <location>
        <begin position="6"/>
        <end position="30"/>
    </location>
</feature>
<dbReference type="InterPro" id="IPR051790">
    <property type="entry name" value="Cytochrome_c-biogenesis_DsbD"/>
</dbReference>
<accession>A0A8J3Q787</accession>
<comment type="caution">
    <text evidence="2">The sequence shown here is derived from an EMBL/GenBank/DDBJ whole genome shotgun (WGS) entry which is preliminary data.</text>
</comment>
<sequence length="281" mass="28839">MADAPYPLAVAAGMLAAVNPCGFALLPAYVSLLVVDGNDSSRSAWRKTGTALAMTAAMTAGFVGVFGAFGLLATPVADQLMQHAPWMTIAIGLILTGLGLWMATGRDLPSPVPKAGQAPQLTRRFWSMAVFGAAFAIASLSCTIGPFLLVVAMTFRAETISEGIGLFVAYAAGMALIVGTVAIAVALAQQSVLGWLRRAGPVLSRVAGGLMTAAGAYVAWYGWYEVRLSDRPGATDPVVTAAGEVQTWLATQVEGIGPAAFAMLAAVLAAAVLAAAKLRRP</sequence>
<evidence type="ECO:0000313" key="2">
    <source>
        <dbReference type="EMBL" id="GIH05249.1"/>
    </source>
</evidence>
<proteinExistence type="predicted"/>
<gene>
    <name evidence="2" type="ORF">Rhe02_33160</name>
</gene>
<feature type="transmembrane region" description="Helical" evidence="1">
    <location>
        <begin position="167"/>
        <end position="190"/>
    </location>
</feature>
<evidence type="ECO:0000256" key="1">
    <source>
        <dbReference type="SAM" id="Phobius"/>
    </source>
</evidence>
<dbReference type="AlphaFoldDB" id="A0A8J3Q787"/>
<evidence type="ECO:0008006" key="4">
    <source>
        <dbReference type="Google" id="ProtNLM"/>
    </source>
</evidence>
<dbReference type="PANTHER" id="PTHR31272">
    <property type="entry name" value="CYTOCHROME C-TYPE BIOGENESIS PROTEIN HI_1454-RELATED"/>
    <property type="match status" value="1"/>
</dbReference>
<organism evidence="2 3">
    <name type="scientific">Rhizocola hellebori</name>
    <dbReference type="NCBI Taxonomy" id="1392758"/>
    <lineage>
        <taxon>Bacteria</taxon>
        <taxon>Bacillati</taxon>
        <taxon>Actinomycetota</taxon>
        <taxon>Actinomycetes</taxon>
        <taxon>Micromonosporales</taxon>
        <taxon>Micromonosporaceae</taxon>
        <taxon>Rhizocola</taxon>
    </lineage>
</organism>
<feature type="transmembrane region" description="Helical" evidence="1">
    <location>
        <begin position="256"/>
        <end position="276"/>
    </location>
</feature>
<dbReference type="RefSeq" id="WP_203909108.1">
    <property type="nucleotide sequence ID" value="NZ_BONY01000017.1"/>
</dbReference>
<reference evidence="2" key="1">
    <citation type="submission" date="2021-01" db="EMBL/GenBank/DDBJ databases">
        <title>Whole genome shotgun sequence of Rhizocola hellebori NBRC 109834.</title>
        <authorList>
            <person name="Komaki H."/>
            <person name="Tamura T."/>
        </authorList>
    </citation>
    <scope>NUCLEOTIDE SEQUENCE</scope>
    <source>
        <strain evidence="2">NBRC 109834</strain>
    </source>
</reference>
<keyword evidence="3" id="KW-1185">Reference proteome</keyword>
<feature type="transmembrane region" description="Helical" evidence="1">
    <location>
        <begin position="125"/>
        <end position="155"/>
    </location>
</feature>